<accession>A0A9D1ARC0</accession>
<keyword evidence="4 9" id="KW-0812">Transmembrane</keyword>
<evidence type="ECO:0000256" key="5">
    <source>
        <dbReference type="ARBA" id="ARBA00022750"/>
    </source>
</evidence>
<dbReference type="InterPro" id="IPR001872">
    <property type="entry name" value="Peptidase_A8"/>
</dbReference>
<feature type="transmembrane region" description="Helical" evidence="9">
    <location>
        <begin position="123"/>
        <end position="146"/>
    </location>
</feature>
<name>A0A9D1ARC0_9FIRM</name>
<comment type="function">
    <text evidence="9 10">This protein specifically catalyzes the removal of signal peptides from prolipoproteins.</text>
</comment>
<keyword evidence="8 9" id="KW-0472">Membrane</keyword>
<dbReference type="Proteomes" id="UP000824242">
    <property type="component" value="Unassembled WGS sequence"/>
</dbReference>
<dbReference type="GO" id="GO:0006508">
    <property type="term" value="P:proteolysis"/>
    <property type="evidence" value="ECO:0007669"/>
    <property type="project" value="UniProtKB-KW"/>
</dbReference>
<feature type="active site" evidence="9">
    <location>
        <position position="128"/>
    </location>
</feature>
<keyword evidence="2 9" id="KW-1003">Cell membrane</keyword>
<evidence type="ECO:0000313" key="13">
    <source>
        <dbReference type="Proteomes" id="UP000824242"/>
    </source>
</evidence>
<sequence>MPILMIGLAVVLAVVDQILKYVVVQNLKPVGTHVLIEGLLDFTYVENRGAAFGILSNQRWFFIIMTAILMVVILILLFRYHHHTMLTYLASALILGGGLGNMVDRVLLGYVVDYIHVSFFPPVFNFADCAVVIGTALFVIHVLFFAEKKPAGEPVLRRKR</sequence>
<comment type="caution">
    <text evidence="9">Lacks conserved residue(s) required for the propagation of feature annotation.</text>
</comment>
<dbReference type="EMBL" id="DVGZ01000125">
    <property type="protein sequence ID" value="HIR48250.1"/>
    <property type="molecule type" value="Genomic_DNA"/>
</dbReference>
<feature type="active site" evidence="9">
    <location>
        <position position="113"/>
    </location>
</feature>
<evidence type="ECO:0000256" key="10">
    <source>
        <dbReference type="RuleBase" id="RU000594"/>
    </source>
</evidence>
<evidence type="ECO:0000256" key="6">
    <source>
        <dbReference type="ARBA" id="ARBA00022801"/>
    </source>
</evidence>
<protein>
    <recommendedName>
        <fullName evidence="9">Lipoprotein signal peptidase</fullName>
        <ecNumber evidence="9">3.4.23.36</ecNumber>
    </recommendedName>
    <alternativeName>
        <fullName evidence="9">Prolipoprotein signal peptidase</fullName>
    </alternativeName>
    <alternativeName>
        <fullName evidence="9">Signal peptidase II</fullName>
        <shortName evidence="9">SPase II</shortName>
    </alternativeName>
</protein>
<dbReference type="NCBIfam" id="TIGR00077">
    <property type="entry name" value="lspA"/>
    <property type="match status" value="1"/>
</dbReference>
<dbReference type="Pfam" id="PF01252">
    <property type="entry name" value="Peptidase_A8"/>
    <property type="match status" value="1"/>
</dbReference>
<comment type="similarity">
    <text evidence="1 9 11">Belongs to the peptidase A8 family.</text>
</comment>
<evidence type="ECO:0000256" key="4">
    <source>
        <dbReference type="ARBA" id="ARBA00022692"/>
    </source>
</evidence>
<evidence type="ECO:0000313" key="12">
    <source>
        <dbReference type="EMBL" id="HIR48250.1"/>
    </source>
</evidence>
<dbReference type="PROSITE" id="PS00855">
    <property type="entry name" value="SPASE_II"/>
    <property type="match status" value="1"/>
</dbReference>
<evidence type="ECO:0000256" key="8">
    <source>
        <dbReference type="ARBA" id="ARBA00023136"/>
    </source>
</evidence>
<dbReference type="AlphaFoldDB" id="A0A9D1ARC0"/>
<evidence type="ECO:0000256" key="1">
    <source>
        <dbReference type="ARBA" id="ARBA00006139"/>
    </source>
</evidence>
<dbReference type="PANTHER" id="PTHR33695">
    <property type="entry name" value="LIPOPROTEIN SIGNAL PEPTIDASE"/>
    <property type="match status" value="1"/>
</dbReference>
<keyword evidence="3 9" id="KW-0645">Protease</keyword>
<evidence type="ECO:0000256" key="3">
    <source>
        <dbReference type="ARBA" id="ARBA00022670"/>
    </source>
</evidence>
<keyword evidence="5 9" id="KW-0064">Aspartyl protease</keyword>
<dbReference type="PRINTS" id="PR00781">
    <property type="entry name" value="LIPOSIGPTASE"/>
</dbReference>
<evidence type="ECO:0000256" key="11">
    <source>
        <dbReference type="RuleBase" id="RU004181"/>
    </source>
</evidence>
<proteinExistence type="inferred from homology"/>
<evidence type="ECO:0000256" key="2">
    <source>
        <dbReference type="ARBA" id="ARBA00022475"/>
    </source>
</evidence>
<reference evidence="12" key="1">
    <citation type="submission" date="2020-10" db="EMBL/GenBank/DDBJ databases">
        <authorList>
            <person name="Gilroy R."/>
        </authorList>
    </citation>
    <scope>NUCLEOTIDE SEQUENCE</scope>
    <source>
        <strain evidence="12">ChiSxjej1B13-7958</strain>
    </source>
</reference>
<keyword evidence="6 9" id="KW-0378">Hydrolase</keyword>
<dbReference type="EC" id="3.4.23.36" evidence="9"/>
<dbReference type="PANTHER" id="PTHR33695:SF1">
    <property type="entry name" value="LIPOPROTEIN SIGNAL PEPTIDASE"/>
    <property type="match status" value="1"/>
</dbReference>
<keyword evidence="7 9" id="KW-1133">Transmembrane helix</keyword>
<dbReference type="GO" id="GO:0004190">
    <property type="term" value="F:aspartic-type endopeptidase activity"/>
    <property type="evidence" value="ECO:0007669"/>
    <property type="project" value="UniProtKB-UniRule"/>
</dbReference>
<comment type="catalytic activity">
    <reaction evidence="9 10">
        <text>Release of signal peptides from bacterial membrane prolipoproteins. Hydrolyzes -Xaa-Yaa-Zaa-|-(S,diacylglyceryl)Cys-, in which Xaa is hydrophobic (preferably Leu), and Yaa (Ala or Ser) and Zaa (Gly or Ala) have small, neutral side chains.</text>
        <dbReference type="EC" id="3.4.23.36"/>
    </reaction>
</comment>
<dbReference type="HAMAP" id="MF_00161">
    <property type="entry name" value="LspA"/>
    <property type="match status" value="1"/>
</dbReference>
<feature type="transmembrane region" description="Helical" evidence="9">
    <location>
        <begin position="60"/>
        <end position="78"/>
    </location>
</feature>
<comment type="caution">
    <text evidence="12">The sequence shown here is derived from an EMBL/GenBank/DDBJ whole genome shotgun (WGS) entry which is preliminary data.</text>
</comment>
<feature type="transmembrane region" description="Helical" evidence="9">
    <location>
        <begin position="85"/>
        <end position="103"/>
    </location>
</feature>
<evidence type="ECO:0000256" key="7">
    <source>
        <dbReference type="ARBA" id="ARBA00022989"/>
    </source>
</evidence>
<dbReference type="GO" id="GO:0005886">
    <property type="term" value="C:plasma membrane"/>
    <property type="evidence" value="ECO:0007669"/>
    <property type="project" value="UniProtKB-SubCell"/>
</dbReference>
<reference evidence="12" key="2">
    <citation type="journal article" date="2021" name="PeerJ">
        <title>Extensive microbial diversity within the chicken gut microbiome revealed by metagenomics and culture.</title>
        <authorList>
            <person name="Gilroy R."/>
            <person name="Ravi A."/>
            <person name="Getino M."/>
            <person name="Pursley I."/>
            <person name="Horton D.L."/>
            <person name="Alikhan N.F."/>
            <person name="Baker D."/>
            <person name="Gharbi K."/>
            <person name="Hall N."/>
            <person name="Watson M."/>
            <person name="Adriaenssens E.M."/>
            <person name="Foster-Nyarko E."/>
            <person name="Jarju S."/>
            <person name="Secka A."/>
            <person name="Antonio M."/>
            <person name="Oren A."/>
            <person name="Chaudhuri R.R."/>
            <person name="La Ragione R."/>
            <person name="Hildebrand F."/>
            <person name="Pallen M.J."/>
        </authorList>
    </citation>
    <scope>NUCLEOTIDE SEQUENCE</scope>
    <source>
        <strain evidence="12">ChiSxjej1B13-7958</strain>
    </source>
</reference>
<organism evidence="12 13">
    <name type="scientific">Candidatus Caccousia avicola</name>
    <dbReference type="NCBI Taxonomy" id="2840721"/>
    <lineage>
        <taxon>Bacteria</taxon>
        <taxon>Bacillati</taxon>
        <taxon>Bacillota</taxon>
        <taxon>Clostridia</taxon>
        <taxon>Eubacteriales</taxon>
        <taxon>Oscillospiraceae</taxon>
        <taxon>Oscillospiraceae incertae sedis</taxon>
        <taxon>Candidatus Caccousia</taxon>
    </lineage>
</organism>
<gene>
    <name evidence="9 12" type="primary">lspA</name>
    <name evidence="12" type="ORF">IAB89_11465</name>
</gene>
<comment type="pathway">
    <text evidence="9">Protein modification; lipoprotein biosynthesis (signal peptide cleavage).</text>
</comment>
<evidence type="ECO:0000256" key="9">
    <source>
        <dbReference type="HAMAP-Rule" id="MF_00161"/>
    </source>
</evidence>
<comment type="subcellular location">
    <subcellularLocation>
        <location evidence="9">Cell membrane</location>
        <topology evidence="9">Multi-pass membrane protein</topology>
    </subcellularLocation>
</comment>